<accession>A0AA40KRI3</accession>
<dbReference type="EMBL" id="JAHYIQ010000008">
    <property type="protein sequence ID" value="KAK1130065.1"/>
    <property type="molecule type" value="Genomic_DNA"/>
</dbReference>
<protein>
    <submittedName>
        <fullName evidence="1">Uncharacterized protein</fullName>
    </submittedName>
</protein>
<keyword evidence="2" id="KW-1185">Reference proteome</keyword>
<sequence length="125" mass="13555">MAVDAANLASLLKRGYDACYGTNDEPPYPPNHAAKETGVPCAGWHPCRGPSCRVSDYELCFRCLCLQRGISEGETPGVPGDVTGEYGSDFARVPLSLVLNRVERNFFQILDRTAGPRICQVPSPP</sequence>
<dbReference type="AlphaFoldDB" id="A0AA40KRI3"/>
<organism evidence="1 2">
    <name type="scientific">Melipona bicolor</name>
    <dbReference type="NCBI Taxonomy" id="60889"/>
    <lineage>
        <taxon>Eukaryota</taxon>
        <taxon>Metazoa</taxon>
        <taxon>Ecdysozoa</taxon>
        <taxon>Arthropoda</taxon>
        <taxon>Hexapoda</taxon>
        <taxon>Insecta</taxon>
        <taxon>Pterygota</taxon>
        <taxon>Neoptera</taxon>
        <taxon>Endopterygota</taxon>
        <taxon>Hymenoptera</taxon>
        <taxon>Apocrita</taxon>
        <taxon>Aculeata</taxon>
        <taxon>Apoidea</taxon>
        <taxon>Anthophila</taxon>
        <taxon>Apidae</taxon>
        <taxon>Melipona</taxon>
    </lineage>
</organism>
<evidence type="ECO:0000313" key="1">
    <source>
        <dbReference type="EMBL" id="KAK1130065.1"/>
    </source>
</evidence>
<evidence type="ECO:0000313" key="2">
    <source>
        <dbReference type="Proteomes" id="UP001177670"/>
    </source>
</evidence>
<proteinExistence type="predicted"/>
<comment type="caution">
    <text evidence="1">The sequence shown here is derived from an EMBL/GenBank/DDBJ whole genome shotgun (WGS) entry which is preliminary data.</text>
</comment>
<reference evidence="1" key="1">
    <citation type="submission" date="2021-10" db="EMBL/GenBank/DDBJ databases">
        <title>Melipona bicolor Genome sequencing and assembly.</title>
        <authorList>
            <person name="Araujo N.S."/>
            <person name="Arias M.C."/>
        </authorList>
    </citation>
    <scope>NUCLEOTIDE SEQUENCE</scope>
    <source>
        <strain evidence="1">USP_2M_L1-L4_2017</strain>
        <tissue evidence="1">Whole body</tissue>
    </source>
</reference>
<gene>
    <name evidence="1" type="ORF">K0M31_019749</name>
</gene>
<dbReference type="Proteomes" id="UP001177670">
    <property type="component" value="Unassembled WGS sequence"/>
</dbReference>
<name>A0AA40KRI3_9HYME</name>